<name>A0ABX0G756_9RHOB</name>
<protein>
    <submittedName>
        <fullName evidence="1">Uncharacterized protein</fullName>
    </submittedName>
</protein>
<evidence type="ECO:0000313" key="1">
    <source>
        <dbReference type="EMBL" id="NHB76710.1"/>
    </source>
</evidence>
<accession>A0ABX0G756</accession>
<proteinExistence type="predicted"/>
<dbReference type="InterPro" id="IPR029044">
    <property type="entry name" value="Nucleotide-diphossugar_trans"/>
</dbReference>
<comment type="caution">
    <text evidence="1">The sequence shown here is derived from an EMBL/GenBank/DDBJ whole genome shotgun (WGS) entry which is preliminary data.</text>
</comment>
<organism evidence="1 2">
    <name type="scientific">Rhodobacter calidifons</name>
    <dbReference type="NCBI Taxonomy" id="2715277"/>
    <lineage>
        <taxon>Bacteria</taxon>
        <taxon>Pseudomonadati</taxon>
        <taxon>Pseudomonadota</taxon>
        <taxon>Alphaproteobacteria</taxon>
        <taxon>Rhodobacterales</taxon>
        <taxon>Rhodobacter group</taxon>
        <taxon>Rhodobacter</taxon>
    </lineage>
</organism>
<reference evidence="1 2" key="1">
    <citation type="journal article" date="2022" name="Microorganisms">
        <title>Genome Sequence and Characterization of a Xanthorhodopsin-Containing, Aerobic Anoxygenic Phototrophic Rhodobacter Species, Isolated from Mesophilic Conditions at Yellowstone National Park.</title>
        <authorList>
            <person name="Kyndt J.A."/>
            <person name="Robertson S."/>
            <person name="Shoffstall I.B."/>
            <person name="Ramaley R.F."/>
            <person name="Meyer T.E."/>
        </authorList>
    </citation>
    <scope>NUCLEOTIDE SEQUENCE [LARGE SCALE GENOMIC DNA]</scope>
    <source>
        <strain evidence="1 2">M37P</strain>
    </source>
</reference>
<evidence type="ECO:0000313" key="2">
    <source>
        <dbReference type="Proteomes" id="UP001515660"/>
    </source>
</evidence>
<dbReference type="SUPFAM" id="SSF53448">
    <property type="entry name" value="Nucleotide-diphospho-sugar transferases"/>
    <property type="match status" value="1"/>
</dbReference>
<dbReference type="Proteomes" id="UP001515660">
    <property type="component" value="Unassembled WGS sequence"/>
</dbReference>
<dbReference type="RefSeq" id="WP_166402755.1">
    <property type="nucleotide sequence ID" value="NZ_JAANHS010000005.1"/>
</dbReference>
<dbReference type="EMBL" id="JAANHS010000005">
    <property type="protein sequence ID" value="NHB76710.1"/>
    <property type="molecule type" value="Genomic_DNA"/>
</dbReference>
<keyword evidence="2" id="KW-1185">Reference proteome</keyword>
<sequence>MTTLMILMPTGGQIDTPAVHSLLGLTQALQRRGIPFALKTYEWSDLVISRNYLMSCFLADKKFTHALLLDSDMSYQPQLFFDLLEFDADFTVAAYPQRQMRWQQFRAAIEREAARPEAERASTADLLAESLRYNIAEAYEAGEAWPHEVRNGFRKVPGAGTGFMLIRRAVPERMVAAGVALPVPGFNGPGYPGADFHDFFSHLRGRGGAVMHGEDTSFCRRWISGCGGEIWCHENAQITHHGRLAYRGDFALAPKPQG</sequence>
<gene>
    <name evidence="1" type="ORF">G8O29_08130</name>
</gene>